<dbReference type="Pfam" id="PF02737">
    <property type="entry name" value="3HCDH_N"/>
    <property type="match status" value="1"/>
</dbReference>
<feature type="domain" description="3-hydroxyacyl-CoA dehydrogenase NAD binding" evidence="5">
    <location>
        <begin position="1"/>
        <end position="161"/>
    </location>
</feature>
<dbReference type="SUPFAM" id="SSF48179">
    <property type="entry name" value="6-phosphogluconate dehydrogenase C-terminal domain-like"/>
    <property type="match status" value="1"/>
</dbReference>
<dbReference type="PIRSF" id="PIRSF000105">
    <property type="entry name" value="HCDH"/>
    <property type="match status" value="1"/>
</dbReference>
<evidence type="ECO:0000313" key="7">
    <source>
        <dbReference type="Proteomes" id="UP000094056"/>
    </source>
</evidence>
<dbReference type="InterPro" id="IPR022694">
    <property type="entry name" value="3-OHacyl-CoA_DH"/>
</dbReference>
<accession>A0A1E3XAA8</accession>
<dbReference type="EMBL" id="MAYW01000087">
    <property type="protein sequence ID" value="ODS31914.1"/>
    <property type="molecule type" value="Genomic_DNA"/>
</dbReference>
<reference evidence="6 7" key="1">
    <citation type="submission" date="2016-07" db="EMBL/GenBank/DDBJ databases">
        <title>Draft genome of Scalindua rubra, obtained from a brine-seawater interface in the Red Sea, sheds light on salt adaptation in anammox bacteria.</title>
        <authorList>
            <person name="Speth D.R."/>
            <person name="Lagkouvardos I."/>
            <person name="Wang Y."/>
            <person name="Qian P.-Y."/>
            <person name="Dutilh B.E."/>
            <person name="Jetten M.S."/>
        </authorList>
    </citation>
    <scope>NUCLEOTIDE SEQUENCE [LARGE SCALE GENOMIC DNA]</scope>
    <source>
        <strain evidence="6">BSI-1</strain>
    </source>
</reference>
<dbReference type="PATRIC" id="fig|1872076.5.peg.3502"/>
<dbReference type="InterPro" id="IPR036291">
    <property type="entry name" value="NAD(P)-bd_dom_sf"/>
</dbReference>
<evidence type="ECO:0000313" key="6">
    <source>
        <dbReference type="EMBL" id="ODS31914.1"/>
    </source>
</evidence>
<dbReference type="SUPFAM" id="SSF51735">
    <property type="entry name" value="NAD(P)-binding Rossmann-fold domains"/>
    <property type="match status" value="1"/>
</dbReference>
<dbReference type="Gene3D" id="1.10.1040.10">
    <property type="entry name" value="N-(1-d-carboxylethyl)-l-norvaline Dehydrogenase, domain 2"/>
    <property type="match status" value="1"/>
</dbReference>
<dbReference type="InterPro" id="IPR006180">
    <property type="entry name" value="3-OHacyl-CoA_DH_CS"/>
</dbReference>
<feature type="domain" description="3-hydroxyacyl-CoA dehydrogenase C-terminal" evidence="4">
    <location>
        <begin position="164"/>
        <end position="260"/>
    </location>
</feature>
<dbReference type="PANTHER" id="PTHR48075">
    <property type="entry name" value="3-HYDROXYACYL-COA DEHYDROGENASE FAMILY PROTEIN"/>
    <property type="match status" value="1"/>
</dbReference>
<comment type="caution">
    <text evidence="6">The sequence shown here is derived from an EMBL/GenBank/DDBJ whole genome shotgun (WGS) entry which is preliminary data.</text>
</comment>
<dbReference type="GO" id="GO:0070403">
    <property type="term" value="F:NAD+ binding"/>
    <property type="evidence" value="ECO:0007669"/>
    <property type="project" value="InterPro"/>
</dbReference>
<feature type="site" description="Important for catalytic activity" evidence="3">
    <location>
        <position position="118"/>
    </location>
</feature>
<dbReference type="InterPro" id="IPR006176">
    <property type="entry name" value="3-OHacyl-CoA_DH_NAD-bd"/>
</dbReference>
<evidence type="ECO:0000256" key="2">
    <source>
        <dbReference type="ARBA" id="ARBA00023002"/>
    </source>
</evidence>
<sequence length="262" mass="29239">MGRGIAQVFALYDYGVVLVDTEDAILQKAVEKLKKFTDPDLWEKVSSLIVTSTDLEKSKECDLIIEAVFEDISVKKEVFKSINSVCKKTAIIATNTSSISINKLATEVTDPSHLIGMHFMNPPKVMKLVEIVRGEKTSEETVKTITELTKRLDKIPAVVNDSPGFVSNRLLFALIGEAIKLLEKGVSTKEDIDTVMKYGMNHPMGPIKLADFIGLDVCLDIMQVIYDNLNDDRYKPSQLLETLVRDGKLGRKTGEGFYKYDV</sequence>
<dbReference type="GO" id="GO:0006631">
    <property type="term" value="P:fatty acid metabolic process"/>
    <property type="evidence" value="ECO:0007669"/>
    <property type="project" value="InterPro"/>
</dbReference>
<keyword evidence="2" id="KW-0560">Oxidoreductase</keyword>
<dbReference type="PANTHER" id="PTHR48075:SF5">
    <property type="entry name" value="3-HYDROXYBUTYRYL-COA DEHYDROGENASE"/>
    <property type="match status" value="1"/>
</dbReference>
<proteinExistence type="inferred from homology"/>
<dbReference type="InterPro" id="IPR008927">
    <property type="entry name" value="6-PGluconate_DH-like_C_sf"/>
</dbReference>
<evidence type="ECO:0000259" key="4">
    <source>
        <dbReference type="Pfam" id="PF00725"/>
    </source>
</evidence>
<dbReference type="Pfam" id="PF00725">
    <property type="entry name" value="3HCDH"/>
    <property type="match status" value="1"/>
</dbReference>
<evidence type="ECO:0000256" key="3">
    <source>
        <dbReference type="PIRSR" id="PIRSR000105-1"/>
    </source>
</evidence>
<comment type="similarity">
    <text evidence="1">Belongs to the 3-hydroxyacyl-CoA dehydrogenase family.</text>
</comment>
<dbReference type="PROSITE" id="PS00067">
    <property type="entry name" value="3HCDH"/>
    <property type="match status" value="1"/>
</dbReference>
<dbReference type="AlphaFoldDB" id="A0A1E3XAA8"/>
<dbReference type="InterPro" id="IPR006108">
    <property type="entry name" value="3HC_DH_C"/>
</dbReference>
<dbReference type="Proteomes" id="UP000094056">
    <property type="component" value="Unassembled WGS sequence"/>
</dbReference>
<gene>
    <name evidence="6" type="ORF">SCARUB_02957</name>
</gene>
<evidence type="ECO:0000256" key="1">
    <source>
        <dbReference type="ARBA" id="ARBA00009463"/>
    </source>
</evidence>
<dbReference type="InterPro" id="IPR013328">
    <property type="entry name" value="6PGD_dom2"/>
</dbReference>
<dbReference type="FunFam" id="3.40.50.720:FF:000009">
    <property type="entry name" value="Fatty oxidation complex, alpha subunit"/>
    <property type="match status" value="1"/>
</dbReference>
<dbReference type="GO" id="GO:0016616">
    <property type="term" value="F:oxidoreductase activity, acting on the CH-OH group of donors, NAD or NADP as acceptor"/>
    <property type="evidence" value="ECO:0007669"/>
    <property type="project" value="InterPro"/>
</dbReference>
<organism evidence="6 7">
    <name type="scientific">Candidatus Scalindua rubra</name>
    <dbReference type="NCBI Taxonomy" id="1872076"/>
    <lineage>
        <taxon>Bacteria</taxon>
        <taxon>Pseudomonadati</taxon>
        <taxon>Planctomycetota</taxon>
        <taxon>Candidatus Brocadiia</taxon>
        <taxon>Candidatus Brocadiales</taxon>
        <taxon>Candidatus Scalinduaceae</taxon>
        <taxon>Candidatus Scalindua</taxon>
    </lineage>
</organism>
<name>A0A1E3XAA8_9BACT</name>
<protein>
    <submittedName>
        <fullName evidence="6">3-hydroxybutyryl-CoA dehydrogenase</fullName>
    </submittedName>
</protein>
<dbReference type="Gene3D" id="3.40.50.720">
    <property type="entry name" value="NAD(P)-binding Rossmann-like Domain"/>
    <property type="match status" value="1"/>
</dbReference>
<evidence type="ECO:0000259" key="5">
    <source>
        <dbReference type="Pfam" id="PF02737"/>
    </source>
</evidence>